<keyword evidence="2" id="KW-1185">Reference proteome</keyword>
<accession>A0A3A2ZNV3</accession>
<protein>
    <recommendedName>
        <fullName evidence="3">Fungal N-terminal domain-containing protein</fullName>
    </recommendedName>
</protein>
<gene>
    <name evidence="1" type="ORF">PHISCL_04554</name>
</gene>
<reference evidence="2" key="1">
    <citation type="submission" date="2017-02" db="EMBL/GenBank/DDBJ databases">
        <authorList>
            <person name="Tafer H."/>
            <person name="Lopandic K."/>
        </authorList>
    </citation>
    <scope>NUCLEOTIDE SEQUENCE [LARGE SCALE GENOMIC DNA]</scope>
    <source>
        <strain evidence="2">CBS 366.77</strain>
    </source>
</reference>
<evidence type="ECO:0000313" key="1">
    <source>
        <dbReference type="EMBL" id="RJE23107.1"/>
    </source>
</evidence>
<dbReference type="GO" id="GO:0006355">
    <property type="term" value="P:regulation of DNA-templated transcription"/>
    <property type="evidence" value="ECO:0007669"/>
    <property type="project" value="InterPro"/>
</dbReference>
<dbReference type="InterPro" id="IPR039327">
    <property type="entry name" value="CON7-like"/>
</dbReference>
<evidence type="ECO:0008006" key="3">
    <source>
        <dbReference type="Google" id="ProtNLM"/>
    </source>
</evidence>
<sequence length="380" mass="43455">MSGAEILGVVAAAIQVADLGCRLSVKLCAFCHKLKHPDKVLQGLSKDVALTCNVMRQLGDSLRQDEHARLCTPDAFDTAHQVLNECQNVFKEIEEMIGTPQTSSKMQSFQKAAKRFSNAVREPQLMALGNNLERLKSTMLLMLSVIIYAGQIRSRSQSRISNQGGPFMMLMADNVDGGNQESFDKAIRSSDELERYYYLIRKILYDIDSMQLYLDERRHCRIRNSVVKAHNNEHLYLQQTFGWRANRYHGDPLFRIIEEYDLSRSTYTKEHISPRDQKWQSPTESAIAIKTVTQSSRLWDEEQYRQITFPPPPPRYQAQPSGIGIPPLPGPVPEKPIQPYFDYDWQLKNARSALSLLSTSSVSPCIRSYRNAIFWRHIGP</sequence>
<dbReference type="PANTHER" id="PTHR36167:SF4">
    <property type="entry name" value="FUNGAL N-TERMINAL DOMAIN-CONTAINING PROTEIN"/>
    <property type="match status" value="1"/>
</dbReference>
<dbReference type="STRING" id="2070753.A0A3A2ZNV3"/>
<proteinExistence type="predicted"/>
<dbReference type="Proteomes" id="UP000266188">
    <property type="component" value="Unassembled WGS sequence"/>
</dbReference>
<organism evidence="1 2">
    <name type="scientific">Aspergillus sclerotialis</name>
    <dbReference type="NCBI Taxonomy" id="2070753"/>
    <lineage>
        <taxon>Eukaryota</taxon>
        <taxon>Fungi</taxon>
        <taxon>Dikarya</taxon>
        <taxon>Ascomycota</taxon>
        <taxon>Pezizomycotina</taxon>
        <taxon>Eurotiomycetes</taxon>
        <taxon>Eurotiomycetidae</taxon>
        <taxon>Eurotiales</taxon>
        <taxon>Aspergillaceae</taxon>
        <taxon>Aspergillus</taxon>
        <taxon>Aspergillus subgen. Polypaecilum</taxon>
    </lineage>
</organism>
<dbReference type="OrthoDB" id="5431013at2759"/>
<comment type="caution">
    <text evidence="1">The sequence shown here is derived from an EMBL/GenBank/DDBJ whole genome shotgun (WGS) entry which is preliminary data.</text>
</comment>
<evidence type="ECO:0000313" key="2">
    <source>
        <dbReference type="Proteomes" id="UP000266188"/>
    </source>
</evidence>
<dbReference type="EMBL" id="MVGC01000135">
    <property type="protein sequence ID" value="RJE23107.1"/>
    <property type="molecule type" value="Genomic_DNA"/>
</dbReference>
<dbReference type="AlphaFoldDB" id="A0A3A2ZNV3"/>
<name>A0A3A2ZNV3_9EURO</name>
<dbReference type="PANTHER" id="PTHR36167">
    <property type="entry name" value="C2H2 FINGER DOMAIN TRANSCRIPTION FACTOR (EUROFUNG)-RELATED"/>
    <property type="match status" value="1"/>
</dbReference>